<dbReference type="GO" id="GO:0000917">
    <property type="term" value="P:division septum assembly"/>
    <property type="evidence" value="ECO:0007669"/>
    <property type="project" value="UniProtKB-KW"/>
</dbReference>
<evidence type="ECO:0000256" key="4">
    <source>
        <dbReference type="ARBA" id="ARBA00023306"/>
    </source>
</evidence>
<feature type="domain" description="Septum formation inhibitor MinC C-terminal" evidence="7">
    <location>
        <begin position="116"/>
        <end position="214"/>
    </location>
</feature>
<dbReference type="HAMAP" id="MF_00267">
    <property type="entry name" value="MinC"/>
    <property type="match status" value="1"/>
</dbReference>
<evidence type="ECO:0000259" key="7">
    <source>
        <dbReference type="Pfam" id="PF03775"/>
    </source>
</evidence>
<gene>
    <name evidence="6 9" type="primary">minC</name>
    <name evidence="9" type="ORF">CVV65_04820</name>
</gene>
<keyword evidence="10" id="KW-1185">Reference proteome</keyword>
<comment type="similarity">
    <text evidence="1 6">Belongs to the MinC family.</text>
</comment>
<dbReference type="Pfam" id="PF03775">
    <property type="entry name" value="MinC_C"/>
    <property type="match status" value="1"/>
</dbReference>
<dbReference type="PANTHER" id="PTHR34108:SF1">
    <property type="entry name" value="SEPTUM SITE-DETERMINING PROTEIN MINC"/>
    <property type="match status" value="1"/>
</dbReference>
<dbReference type="SUPFAM" id="SSF63848">
    <property type="entry name" value="Cell-division inhibitor MinC, C-terminal domain"/>
    <property type="match status" value="1"/>
</dbReference>
<dbReference type="InterPro" id="IPR016098">
    <property type="entry name" value="CAP/MinC_C"/>
</dbReference>
<keyword evidence="4 6" id="KW-0131">Cell cycle</keyword>
<evidence type="ECO:0000313" key="10">
    <source>
        <dbReference type="Proteomes" id="UP000231932"/>
    </source>
</evidence>
<evidence type="ECO:0000256" key="2">
    <source>
        <dbReference type="ARBA" id="ARBA00022618"/>
    </source>
</evidence>
<evidence type="ECO:0000256" key="5">
    <source>
        <dbReference type="ARBA" id="ARBA00046874"/>
    </source>
</evidence>
<dbReference type="KEGG" id="kyr:CVV65_04820"/>
<dbReference type="Pfam" id="PF22642">
    <property type="entry name" value="MinC_N_1"/>
    <property type="match status" value="1"/>
</dbReference>
<evidence type="ECO:0000256" key="6">
    <source>
        <dbReference type="HAMAP-Rule" id="MF_00267"/>
    </source>
</evidence>
<evidence type="ECO:0000256" key="3">
    <source>
        <dbReference type="ARBA" id="ARBA00023210"/>
    </source>
</evidence>
<name>A0A2K8N4P6_9BACL</name>
<feature type="domain" description="Septum site-determining protein MinC N-terminal" evidence="8">
    <location>
        <begin position="23"/>
        <end position="100"/>
    </location>
</feature>
<accession>A0A2K8N4P6</accession>
<dbReference type="Gene3D" id="3.30.160.540">
    <property type="match status" value="1"/>
</dbReference>
<dbReference type="InterPro" id="IPR005526">
    <property type="entry name" value="Septum_form_inhib_MinC_C"/>
</dbReference>
<dbReference type="NCBIfam" id="TIGR01222">
    <property type="entry name" value="minC"/>
    <property type="match status" value="1"/>
</dbReference>
<dbReference type="InterPro" id="IPR013033">
    <property type="entry name" value="MinC"/>
</dbReference>
<dbReference type="GO" id="GO:1901891">
    <property type="term" value="P:regulation of cell septum assembly"/>
    <property type="evidence" value="ECO:0007669"/>
    <property type="project" value="InterPro"/>
</dbReference>
<evidence type="ECO:0000259" key="8">
    <source>
        <dbReference type="Pfam" id="PF22642"/>
    </source>
</evidence>
<dbReference type="AlphaFoldDB" id="A0A2K8N4P6"/>
<organism evidence="9 10">
    <name type="scientific">Kyrpidia spormannii</name>
    <dbReference type="NCBI Taxonomy" id="2055160"/>
    <lineage>
        <taxon>Bacteria</taxon>
        <taxon>Bacillati</taxon>
        <taxon>Bacillota</taxon>
        <taxon>Bacilli</taxon>
        <taxon>Bacillales</taxon>
        <taxon>Alicyclobacillaceae</taxon>
        <taxon>Kyrpidia</taxon>
    </lineage>
</organism>
<dbReference type="InterPro" id="IPR036145">
    <property type="entry name" value="MinC_C_sf"/>
</dbReference>
<dbReference type="Proteomes" id="UP000231932">
    <property type="component" value="Chromosome"/>
</dbReference>
<dbReference type="InterPro" id="IPR055219">
    <property type="entry name" value="MinC_N_1"/>
</dbReference>
<dbReference type="GO" id="GO:0000902">
    <property type="term" value="P:cell morphogenesis"/>
    <property type="evidence" value="ECO:0007669"/>
    <property type="project" value="InterPro"/>
</dbReference>
<proteinExistence type="inferred from homology"/>
<dbReference type="EMBL" id="CP024955">
    <property type="protein sequence ID" value="ATY84354.1"/>
    <property type="molecule type" value="Genomic_DNA"/>
</dbReference>
<evidence type="ECO:0000256" key="1">
    <source>
        <dbReference type="ARBA" id="ARBA00006291"/>
    </source>
</evidence>
<protein>
    <recommendedName>
        <fullName evidence="6">Probable septum site-determining protein MinC</fullName>
    </recommendedName>
</protein>
<dbReference type="PANTHER" id="PTHR34108">
    <property type="entry name" value="SEPTUM SITE-DETERMINING PROTEIN MINC"/>
    <property type="match status" value="1"/>
</dbReference>
<reference evidence="10" key="1">
    <citation type="submission" date="2017-11" db="EMBL/GenBank/DDBJ databases">
        <title>Complete Genome Sequence of Kyrpidia sp. Strain EA-1, a thermophilic, hydrogen-oxidizing Bacterium, isolated from the Azores.</title>
        <authorList>
            <person name="Reiner J.E."/>
            <person name="Lapp C.J."/>
            <person name="Bunk B."/>
            <person name="Gescher J."/>
        </authorList>
    </citation>
    <scope>NUCLEOTIDE SEQUENCE [LARGE SCALE GENOMIC DNA]</scope>
    <source>
        <strain evidence="10">EA-1</strain>
    </source>
</reference>
<comment type="subunit">
    <text evidence="5 6">Interacts with MinD and FtsZ.</text>
</comment>
<dbReference type="Gene3D" id="2.160.20.70">
    <property type="match status" value="1"/>
</dbReference>
<sequence>MSPVWEAAMAQRERREEPKRPPVTIKGVRNRLVFYLDDACAFGDILADLDEKLNGAQARLLSGAQMDVSVYTGSRDLSEWERDEVRRALSRTGSLLVREFVSDRGRRRVTYEPRLVYGPVRAGQVVVHPGDLVVIGDVNPGGLVAAEGDVYVLGALRGIAHAGSSGDREAVIAAADFRPTQIRIADIISEPPEERVPGVAYFEYAYIDGDRVQVDKLWALNGRRPRRRSGEGTRGREEER</sequence>
<keyword evidence="2 6" id="KW-0132">Cell division</keyword>
<keyword evidence="3 6" id="KW-0717">Septation</keyword>
<evidence type="ECO:0000313" key="9">
    <source>
        <dbReference type="EMBL" id="ATY84354.1"/>
    </source>
</evidence>
<comment type="function">
    <text evidence="6">Cell division inhibitor that blocks the formation of polar Z ring septums. Rapidly oscillates between the poles of the cell to destabilize FtsZ filaments that have formed before they mature into polar Z rings. Prevents FtsZ polymerization.</text>
</comment>